<dbReference type="GO" id="GO:0009117">
    <property type="term" value="P:nucleotide metabolic process"/>
    <property type="evidence" value="ECO:0007669"/>
    <property type="project" value="TreeGrafter"/>
</dbReference>
<accession>A0A9X4AIQ3</accession>
<dbReference type="InterPro" id="IPR001310">
    <property type="entry name" value="Histidine_triad_HIT"/>
</dbReference>
<evidence type="ECO:0000256" key="1">
    <source>
        <dbReference type="PIRSR" id="PIRSR601310-1"/>
    </source>
</evidence>
<dbReference type="GO" id="GO:0003824">
    <property type="term" value="F:catalytic activity"/>
    <property type="evidence" value="ECO:0007669"/>
    <property type="project" value="InterPro"/>
</dbReference>
<dbReference type="PANTHER" id="PTHR46648">
    <property type="entry name" value="HIT FAMILY PROTEIN 1"/>
    <property type="match status" value="1"/>
</dbReference>
<organism evidence="4 5">
    <name type="scientific">Aquibacillus koreensis</name>
    <dbReference type="NCBI Taxonomy" id="279446"/>
    <lineage>
        <taxon>Bacteria</taxon>
        <taxon>Bacillati</taxon>
        <taxon>Bacillota</taxon>
        <taxon>Bacilli</taxon>
        <taxon>Bacillales</taxon>
        <taxon>Bacillaceae</taxon>
        <taxon>Aquibacillus</taxon>
    </lineage>
</organism>
<proteinExistence type="predicted"/>
<dbReference type="AlphaFoldDB" id="A0A9X4AIQ3"/>
<name>A0A9X4AIQ3_9BACI</name>
<evidence type="ECO:0000256" key="2">
    <source>
        <dbReference type="PROSITE-ProRule" id="PRU00464"/>
    </source>
</evidence>
<keyword evidence="5" id="KW-1185">Reference proteome</keyword>
<dbReference type="InterPro" id="IPR011146">
    <property type="entry name" value="HIT-like"/>
</dbReference>
<dbReference type="RefSeq" id="WP_259869415.1">
    <property type="nucleotide sequence ID" value="NZ_JAMQJZ010000010.1"/>
</dbReference>
<gene>
    <name evidence="4" type="ORF">NC661_13505</name>
</gene>
<dbReference type="InterPro" id="IPR036265">
    <property type="entry name" value="HIT-like_sf"/>
</dbReference>
<reference evidence="4" key="1">
    <citation type="submission" date="2022-06" db="EMBL/GenBank/DDBJ databases">
        <title>Aquibacillus sp. a new bacterium isolated from soil saline samples.</title>
        <authorList>
            <person name="Galisteo C."/>
            <person name="De La Haba R."/>
            <person name="Sanchez-Porro C."/>
            <person name="Ventosa A."/>
        </authorList>
    </citation>
    <scope>NUCLEOTIDE SEQUENCE</scope>
    <source>
        <strain evidence="4">JCM 12387</strain>
    </source>
</reference>
<dbReference type="PRINTS" id="PR00332">
    <property type="entry name" value="HISTRIAD"/>
</dbReference>
<feature type="domain" description="HIT" evidence="3">
    <location>
        <begin position="8"/>
        <end position="113"/>
    </location>
</feature>
<dbReference type="Pfam" id="PF01230">
    <property type="entry name" value="HIT"/>
    <property type="match status" value="1"/>
</dbReference>
<evidence type="ECO:0000259" key="3">
    <source>
        <dbReference type="PROSITE" id="PS51084"/>
    </source>
</evidence>
<dbReference type="PROSITE" id="PS51084">
    <property type="entry name" value="HIT_2"/>
    <property type="match status" value="1"/>
</dbReference>
<feature type="short sequence motif" description="Histidine triad motif" evidence="2">
    <location>
        <begin position="98"/>
        <end position="102"/>
    </location>
</feature>
<dbReference type="SUPFAM" id="SSF54197">
    <property type="entry name" value="HIT-like"/>
    <property type="match status" value="1"/>
</dbReference>
<evidence type="ECO:0000313" key="5">
    <source>
        <dbReference type="Proteomes" id="UP001145072"/>
    </source>
</evidence>
<dbReference type="Gene3D" id="3.30.428.10">
    <property type="entry name" value="HIT-like"/>
    <property type="match status" value="1"/>
</dbReference>
<sequence>MESGVECLGCRLANKVQPTNIVYENDYVTCFLDHAPFNEGHTLILPKEHFVDVDELDNETASAIMSASILLSKALKQLYKPDGITVTQNGGIFNELTHYHMHVVPRYENQSFSDFYNEDVVLDENIRGLSDTKNLIREVIDKLKYSS</sequence>
<dbReference type="Proteomes" id="UP001145072">
    <property type="component" value="Unassembled WGS sequence"/>
</dbReference>
<dbReference type="EMBL" id="JAMQJZ010000010">
    <property type="protein sequence ID" value="MDC3421387.1"/>
    <property type="molecule type" value="Genomic_DNA"/>
</dbReference>
<comment type="caution">
    <text evidence="4">The sequence shown here is derived from an EMBL/GenBank/DDBJ whole genome shotgun (WGS) entry which is preliminary data.</text>
</comment>
<evidence type="ECO:0000313" key="4">
    <source>
        <dbReference type="EMBL" id="MDC3421387.1"/>
    </source>
</evidence>
<protein>
    <submittedName>
        <fullName evidence="4">HIT family protein</fullName>
    </submittedName>
</protein>
<feature type="active site" description="Tele-AMP-histidine intermediate" evidence="1">
    <location>
        <position position="102"/>
    </location>
</feature>
<dbReference type="PANTHER" id="PTHR46648:SF1">
    <property type="entry name" value="ADENOSINE 5'-MONOPHOSPHORAMIDASE HNT1"/>
    <property type="match status" value="1"/>
</dbReference>